<feature type="compositionally biased region" description="Polar residues" evidence="1">
    <location>
        <begin position="1"/>
        <end position="14"/>
    </location>
</feature>
<feature type="region of interest" description="Disordered" evidence="1">
    <location>
        <begin position="1"/>
        <end position="44"/>
    </location>
</feature>
<dbReference type="AlphaFoldDB" id="A0A644Z0T2"/>
<dbReference type="EMBL" id="VSSQ01006913">
    <property type="protein sequence ID" value="MPM34237.1"/>
    <property type="molecule type" value="Genomic_DNA"/>
</dbReference>
<protein>
    <submittedName>
        <fullName evidence="2">Uncharacterized protein</fullName>
    </submittedName>
</protein>
<name>A0A644Z0T2_9ZZZZ</name>
<feature type="compositionally biased region" description="Low complexity" evidence="1">
    <location>
        <begin position="174"/>
        <end position="206"/>
    </location>
</feature>
<feature type="compositionally biased region" description="Low complexity" evidence="1">
    <location>
        <begin position="150"/>
        <end position="164"/>
    </location>
</feature>
<sequence length="206" mass="21685">MKDTSATMRSTGAPSRSSRVRSRRAMKGQAQDCRTARRAAGSLPSRSWMWRTPGTRASDSAAVTTRIVTLARDRPRRHGVATVNSSARAIDSAVTASATRIAPTTSAGQNQPGTATYCAHTTPLGTMATTMSRMFCSATAASFARTMVRGRSGRLSSRVSSRPPSADRLTPKVPAESAPNAASAEMITRTRSAAPTRSSATARPAE</sequence>
<proteinExistence type="predicted"/>
<accession>A0A644Z0T2</accession>
<gene>
    <name evidence="2" type="ORF">SDC9_80819</name>
</gene>
<organism evidence="2">
    <name type="scientific">bioreactor metagenome</name>
    <dbReference type="NCBI Taxonomy" id="1076179"/>
    <lineage>
        <taxon>unclassified sequences</taxon>
        <taxon>metagenomes</taxon>
        <taxon>ecological metagenomes</taxon>
    </lineage>
</organism>
<feature type="region of interest" description="Disordered" evidence="1">
    <location>
        <begin position="150"/>
        <end position="206"/>
    </location>
</feature>
<evidence type="ECO:0000313" key="2">
    <source>
        <dbReference type="EMBL" id="MPM34237.1"/>
    </source>
</evidence>
<reference evidence="2" key="1">
    <citation type="submission" date="2019-08" db="EMBL/GenBank/DDBJ databases">
        <authorList>
            <person name="Kucharzyk K."/>
            <person name="Murdoch R.W."/>
            <person name="Higgins S."/>
            <person name="Loffler F."/>
        </authorList>
    </citation>
    <scope>NUCLEOTIDE SEQUENCE</scope>
</reference>
<evidence type="ECO:0000256" key="1">
    <source>
        <dbReference type="SAM" id="MobiDB-lite"/>
    </source>
</evidence>
<comment type="caution">
    <text evidence="2">The sequence shown here is derived from an EMBL/GenBank/DDBJ whole genome shotgun (WGS) entry which is preliminary data.</text>
</comment>